<keyword evidence="4" id="KW-0067">ATP-binding</keyword>
<evidence type="ECO:0000256" key="5">
    <source>
        <dbReference type="ARBA" id="ARBA00023054"/>
    </source>
</evidence>
<evidence type="ECO:0000256" key="9">
    <source>
        <dbReference type="SAM" id="Coils"/>
    </source>
</evidence>
<keyword evidence="5 9" id="KW-0175">Coiled coil</keyword>
<evidence type="ECO:0000256" key="7">
    <source>
        <dbReference type="ARBA" id="ARBA00023242"/>
    </source>
</evidence>
<reference evidence="12 13" key="1">
    <citation type="submission" date="2017-12" db="EMBL/GenBank/DDBJ databases">
        <title>Gene loss provides genomic basis for host adaptation in cereal stripe rust fungi.</title>
        <authorList>
            <person name="Xia C."/>
        </authorList>
    </citation>
    <scope>NUCLEOTIDE SEQUENCE [LARGE SCALE GENOMIC DNA]</scope>
    <source>
        <strain evidence="12 13">93TX-2</strain>
    </source>
</reference>
<feature type="compositionally biased region" description="Acidic residues" evidence="10">
    <location>
        <begin position="124"/>
        <end position="184"/>
    </location>
</feature>
<evidence type="ECO:0000313" key="12">
    <source>
        <dbReference type="EMBL" id="POW07839.1"/>
    </source>
</evidence>
<dbReference type="InterPro" id="IPR036277">
    <property type="entry name" value="SMC_hinge_sf"/>
</dbReference>
<evidence type="ECO:0000259" key="11">
    <source>
        <dbReference type="SMART" id="SM00968"/>
    </source>
</evidence>
<feature type="coiled-coil region" evidence="9">
    <location>
        <begin position="526"/>
        <end position="574"/>
    </location>
</feature>
<evidence type="ECO:0000313" key="13">
    <source>
        <dbReference type="Proteomes" id="UP000238274"/>
    </source>
</evidence>
<evidence type="ECO:0000256" key="8">
    <source>
        <dbReference type="PIRNR" id="PIRNR005719"/>
    </source>
</evidence>
<accession>A0A2S4VE98</accession>
<name>A0A2S4VE98_9BASI</name>
<dbReference type="Gene3D" id="3.40.50.300">
    <property type="entry name" value="P-loop containing nucleotide triphosphate hydrolases"/>
    <property type="match status" value="2"/>
</dbReference>
<sequence length="1537" mass="172255">MPRTTRRSTRTPIPEEDAEALPPPKTTKPKSTTSLPRSRSTRSIRSQEPSTITDDTEIKAKSTKKTKKSTASTSTDLDPPQPAKRQRRSAQIRSRSRASTPPDEEEVAVKVENEANDQNQEGEQNAEEGEEEVEEVEKEQEEEEPEEGQDEVEREQDETERDQDQTDKEDEPEEAGENQSEEIADVARNEEHGQAAADLPHPVDTENEPSAVASKENSAEDYTDSRDKQNDSPATPATVMPTPVHPVTPPKTPPVRRRPLTPMKLALDDLNRAGEPRLVIDRIVLVNFKSYAGRQSFSAIVGPNGSGKSNTIDALLFVFGFKATKMRQGKLSELIHNSSASPPGGFESCSVEVWFKTIIDLDGSDEFNVIPNSKLVVARIATRNNMSKYTIDGKLSNFAEVTTLLKAKGIDLDHKRFLILQGEVESIAQMKPKATTAHDEGLLEYLEDIIGTNRFKEPIEQTQQTLEEVASKRSQQLERVKLVEREKVALGARKKVADEYLARMNTLVQQQNLLWQFYIHTGQTNLEKLTGSMNAIDNKVKENEEAHAGDLQENEALRVELEQEEGAYKDVEVETDALVKELGRKERELVSLTEKMKHGKTKQKKLKKSITEVGASNSDHLHCFVYKNAAYSKDEHILKEAAATIRDGQEEIEILKVEVESKEKLIEKEEVELDQIRDSLKDKTQVFADQIEVKQAELAPWAAQVTSKKAALDLATSERDLLLKKATDFSSALASAQETVTKIDEETKAKKAELKQLKLEHAEYQEGIDGAAAELKKLDNEEAKLRTKLTTARQKADEAKTARTTSSSKNEVLKSLSKLHKQGRLSGFFGRLGDLGRIDDMYDVAISTACPQLDNLVCDTVDTGQQCLAHLKKTNAGRAVIICLDALKTNAPAAAPATPENAPRLVDLVTTQEPMFKAAFYHVLRDTLVAKDLTQANRIAFGNGSGKRWRVVTLDGKLIDSSGTMSGGGTRVARGLMSSKMTSNDTEISEEVVARLEQDTVSAEAEIAQHSGNRSEIQAELRRLQSEQPKLEMRITKLEMDIGGATKRKEEAKKTILELGSEDRAGSNDDAEVKHLESVMEKLEAELQELRRKTGKIEQSIKDLQEKILEVGGVRLRTQQSKVKDLKAMVEHANNRLTKAEVGRSKAERDTSKHEKTLKKSIAELEVLEGEISELEAKVHSNSSETEAMKDTVDQARMALEEQKERLQDIQERRKEKLKIMNVFQLSQTELKQQREKVEAALAQSAANVKHWNEKQASLKLNLIEDELDPDPPFLHETGGLIHSEYSEDDEEELERREAAQVLKQYSAVDFEDFDAELTKAEVAKLEEDQERASPDLGVLKEYAQREAEFMARAADLERTTRARDEAKQLLEDLNQQRLEEFMWGFQIISGKLKEMYQVRKYFCFRLPSPNIIPTDKADKLVCIQMITLGGNAELELVDSLDPFSEGIIFSVMPPKKSWKNISNLSGGEKTLSSLALVFALHAFKPTPLYFMDEIDAALDFRNVSIIGNYIKDRVEFCLSVSMLEKVRNEIMSRDQS</sequence>
<evidence type="ECO:0000256" key="10">
    <source>
        <dbReference type="SAM" id="MobiDB-lite"/>
    </source>
</evidence>
<feature type="coiled-coil region" evidence="9">
    <location>
        <begin position="459"/>
        <end position="486"/>
    </location>
</feature>
<dbReference type="GO" id="GO:0000796">
    <property type="term" value="C:condensin complex"/>
    <property type="evidence" value="ECO:0007669"/>
    <property type="project" value="TreeGrafter"/>
</dbReference>
<keyword evidence="13" id="KW-1185">Reference proteome</keyword>
<dbReference type="OrthoDB" id="5575062at2759"/>
<gene>
    <name evidence="12" type="ORF">PSHT_09785</name>
</gene>
<dbReference type="GO" id="GO:0007076">
    <property type="term" value="P:mitotic chromosome condensation"/>
    <property type="evidence" value="ECO:0007669"/>
    <property type="project" value="TreeGrafter"/>
</dbReference>
<feature type="region of interest" description="Disordered" evidence="10">
    <location>
        <begin position="1"/>
        <end position="259"/>
    </location>
</feature>
<keyword evidence="6" id="KW-0226">DNA condensation</keyword>
<protein>
    <recommendedName>
        <fullName evidence="8">Structural maintenance of chromosomes protein</fullName>
    </recommendedName>
</protein>
<feature type="coiled-coil region" evidence="9">
    <location>
        <begin position="740"/>
        <end position="795"/>
    </location>
</feature>
<dbReference type="SMART" id="SM00968">
    <property type="entry name" value="SMC_hinge"/>
    <property type="match status" value="1"/>
</dbReference>
<comment type="caution">
    <text evidence="12">The sequence shown here is derived from an EMBL/GenBank/DDBJ whole genome shotgun (WGS) entry which is preliminary data.</text>
</comment>
<comment type="similarity">
    <text evidence="2">Belongs to the SMC family. SMC4 subfamily.</text>
</comment>
<keyword evidence="7 8" id="KW-0539">Nucleus</keyword>
<dbReference type="Pfam" id="PF06470">
    <property type="entry name" value="SMC_hinge"/>
    <property type="match status" value="1"/>
</dbReference>
<feature type="coiled-coil region" evidence="9">
    <location>
        <begin position="638"/>
        <end position="686"/>
    </location>
</feature>
<dbReference type="PANTHER" id="PTHR18937">
    <property type="entry name" value="STRUCTURAL MAINTENANCE OF CHROMOSOMES SMC FAMILY MEMBER"/>
    <property type="match status" value="1"/>
</dbReference>
<dbReference type="Proteomes" id="UP000238274">
    <property type="component" value="Unassembled WGS sequence"/>
</dbReference>
<evidence type="ECO:0000256" key="1">
    <source>
        <dbReference type="ARBA" id="ARBA00004123"/>
    </source>
</evidence>
<organism evidence="12 13">
    <name type="scientific">Puccinia striiformis</name>
    <dbReference type="NCBI Taxonomy" id="27350"/>
    <lineage>
        <taxon>Eukaryota</taxon>
        <taxon>Fungi</taxon>
        <taxon>Dikarya</taxon>
        <taxon>Basidiomycota</taxon>
        <taxon>Pucciniomycotina</taxon>
        <taxon>Pucciniomycetes</taxon>
        <taxon>Pucciniales</taxon>
        <taxon>Pucciniaceae</taxon>
        <taxon>Puccinia</taxon>
    </lineage>
</organism>
<reference evidence="13" key="2">
    <citation type="journal article" date="2018" name="BMC Genomics">
        <title>Genomic insights into host adaptation between the wheat stripe rust pathogen (Puccinia striiformis f. sp. tritici) and the barley stripe rust pathogen (Puccinia striiformis f. sp. hordei).</title>
        <authorList>
            <person name="Xia C."/>
            <person name="Wang M."/>
            <person name="Yin C."/>
            <person name="Cornejo O.E."/>
            <person name="Hulbert S.H."/>
            <person name="Chen X."/>
        </authorList>
    </citation>
    <scope>NUCLEOTIDE SEQUENCE [LARGE SCALE GENOMIC DNA]</scope>
    <source>
        <strain evidence="13">93TX-2</strain>
    </source>
</reference>
<feature type="coiled-coil region" evidence="9">
    <location>
        <begin position="993"/>
        <end position="1248"/>
    </location>
</feature>
<dbReference type="GO" id="GO:0005634">
    <property type="term" value="C:nucleus"/>
    <property type="evidence" value="ECO:0007669"/>
    <property type="project" value="UniProtKB-SubCell"/>
</dbReference>
<evidence type="ECO:0000256" key="3">
    <source>
        <dbReference type="ARBA" id="ARBA00022741"/>
    </source>
</evidence>
<dbReference type="PANTHER" id="PTHR18937:SF172">
    <property type="entry name" value="STRUCTURAL MAINTENANCE OF CHROMOSOMES PROTEIN"/>
    <property type="match status" value="1"/>
</dbReference>
<dbReference type="SUPFAM" id="SSF52540">
    <property type="entry name" value="P-loop containing nucleoside triphosphate hydrolases"/>
    <property type="match status" value="1"/>
</dbReference>
<feature type="compositionally biased region" description="Pro residues" evidence="10">
    <location>
        <begin position="243"/>
        <end position="253"/>
    </location>
</feature>
<reference evidence="13" key="3">
    <citation type="journal article" date="2018" name="Mol. Plant Microbe Interact.">
        <title>Genome sequence resources for the wheat stripe rust pathogen (Puccinia striiformis f. sp. tritici) and the barley stripe rust pathogen (Puccinia striiformis f. sp. hordei).</title>
        <authorList>
            <person name="Xia C."/>
            <person name="Wang M."/>
            <person name="Yin C."/>
            <person name="Cornejo O.E."/>
            <person name="Hulbert S.H."/>
            <person name="Chen X."/>
        </authorList>
    </citation>
    <scope>NUCLEOTIDE SEQUENCE [LARGE SCALE GENOMIC DNA]</scope>
    <source>
        <strain evidence="13">93TX-2</strain>
    </source>
</reference>
<comment type="subcellular location">
    <subcellularLocation>
        <location evidence="1 8">Nucleus</location>
    </subcellularLocation>
</comment>
<dbReference type="InterPro" id="IPR024704">
    <property type="entry name" value="SMC"/>
</dbReference>
<feature type="compositionally biased region" description="Low complexity" evidence="10">
    <location>
        <begin position="29"/>
        <end position="46"/>
    </location>
</feature>
<dbReference type="EMBL" id="PKSM01000143">
    <property type="protein sequence ID" value="POW07839.1"/>
    <property type="molecule type" value="Genomic_DNA"/>
</dbReference>
<dbReference type="Pfam" id="PF02463">
    <property type="entry name" value="SMC_N"/>
    <property type="match status" value="1"/>
</dbReference>
<dbReference type="Gene3D" id="3.30.70.1620">
    <property type="match status" value="1"/>
</dbReference>
<dbReference type="VEuPathDB" id="FungiDB:PSHT_09785"/>
<proteinExistence type="inferred from homology"/>
<feature type="coiled-coil region" evidence="9">
    <location>
        <begin position="1340"/>
        <end position="1380"/>
    </location>
</feature>
<dbReference type="InterPro" id="IPR010935">
    <property type="entry name" value="SMC_hinge"/>
</dbReference>
<feature type="compositionally biased region" description="Basic residues" evidence="10">
    <location>
        <begin position="84"/>
        <end position="96"/>
    </location>
</feature>
<evidence type="ECO:0000256" key="2">
    <source>
        <dbReference type="ARBA" id="ARBA00006005"/>
    </source>
</evidence>
<dbReference type="GO" id="GO:0005524">
    <property type="term" value="F:ATP binding"/>
    <property type="evidence" value="ECO:0007669"/>
    <property type="project" value="UniProtKB-KW"/>
</dbReference>
<dbReference type="PIRSF" id="PIRSF005719">
    <property type="entry name" value="SMC"/>
    <property type="match status" value="1"/>
</dbReference>
<dbReference type="InterPro" id="IPR027417">
    <property type="entry name" value="P-loop_NTPase"/>
</dbReference>
<dbReference type="InterPro" id="IPR003395">
    <property type="entry name" value="RecF/RecN/SMC_N"/>
</dbReference>
<keyword evidence="3" id="KW-0547">Nucleotide-binding</keyword>
<dbReference type="Gene3D" id="1.20.1060.20">
    <property type="match status" value="1"/>
</dbReference>
<evidence type="ECO:0000256" key="6">
    <source>
        <dbReference type="ARBA" id="ARBA00023067"/>
    </source>
</evidence>
<dbReference type="SUPFAM" id="SSF75553">
    <property type="entry name" value="Smc hinge domain"/>
    <property type="match status" value="1"/>
</dbReference>
<evidence type="ECO:0000256" key="4">
    <source>
        <dbReference type="ARBA" id="ARBA00022840"/>
    </source>
</evidence>
<feature type="domain" description="SMC hinge" evidence="11">
    <location>
        <begin position="826"/>
        <end position="940"/>
    </location>
</feature>
<dbReference type="VEuPathDB" id="FungiDB:PSTT_13927"/>
<feature type="compositionally biased region" description="Low complexity" evidence="10">
    <location>
        <begin position="233"/>
        <end position="242"/>
    </location>
</feature>